<dbReference type="CDD" id="cd11480">
    <property type="entry name" value="SLC5sbd_u4"/>
    <property type="match status" value="1"/>
</dbReference>
<protein>
    <submittedName>
        <fullName evidence="11">Sodium:solute symporter family protein</fullName>
    </submittedName>
</protein>
<reference evidence="12" key="1">
    <citation type="submission" date="2016-10" db="EMBL/GenBank/DDBJ databases">
        <authorList>
            <person name="Varghese N."/>
            <person name="Submissions S."/>
        </authorList>
    </citation>
    <scope>NUCLEOTIDE SEQUENCE [LARGE SCALE GENOMIC DNA]</scope>
    <source>
        <strain evidence="12">CGMCC 4.3530</strain>
    </source>
</reference>
<dbReference type="GO" id="GO:0015293">
    <property type="term" value="F:symporter activity"/>
    <property type="evidence" value="ECO:0007669"/>
    <property type="project" value="UniProtKB-KW"/>
</dbReference>
<dbReference type="AlphaFoldDB" id="A0A1H2S386"/>
<dbReference type="OrthoDB" id="9764416at2"/>
<dbReference type="InterPro" id="IPR050277">
    <property type="entry name" value="Sodium:Solute_Symporter"/>
</dbReference>
<dbReference type="InterPro" id="IPR001734">
    <property type="entry name" value="Na/solute_symporter"/>
</dbReference>
<feature type="transmembrane region" description="Helical" evidence="10">
    <location>
        <begin position="116"/>
        <end position="134"/>
    </location>
</feature>
<feature type="transmembrane region" description="Helical" evidence="10">
    <location>
        <begin position="426"/>
        <end position="443"/>
    </location>
</feature>
<dbReference type="GO" id="GO:0015123">
    <property type="term" value="F:acetate transmembrane transporter activity"/>
    <property type="evidence" value="ECO:0007669"/>
    <property type="project" value="TreeGrafter"/>
</dbReference>
<feature type="transmembrane region" description="Helical" evidence="10">
    <location>
        <begin position="381"/>
        <end position="414"/>
    </location>
</feature>
<evidence type="ECO:0000256" key="10">
    <source>
        <dbReference type="SAM" id="Phobius"/>
    </source>
</evidence>
<dbReference type="PROSITE" id="PS50283">
    <property type="entry name" value="NA_SOLUT_SYMP_3"/>
    <property type="match status" value="1"/>
</dbReference>
<dbReference type="GO" id="GO:0006847">
    <property type="term" value="P:plasma membrane acetate transport"/>
    <property type="evidence" value="ECO:0007669"/>
    <property type="project" value="TreeGrafter"/>
</dbReference>
<dbReference type="Proteomes" id="UP000199529">
    <property type="component" value="Unassembled WGS sequence"/>
</dbReference>
<comment type="subcellular location">
    <subcellularLocation>
        <location evidence="1">Cell membrane</location>
        <topology evidence="1">Multi-pass membrane protein</topology>
    </subcellularLocation>
</comment>
<dbReference type="InterPro" id="IPR038377">
    <property type="entry name" value="Na/Glc_symporter_sf"/>
</dbReference>
<evidence type="ECO:0000256" key="4">
    <source>
        <dbReference type="ARBA" id="ARBA00022475"/>
    </source>
</evidence>
<evidence type="ECO:0000256" key="8">
    <source>
        <dbReference type="ARBA" id="ARBA00023136"/>
    </source>
</evidence>
<dbReference type="PANTHER" id="PTHR48086:SF6">
    <property type="entry name" value="CATION_ACETATE SYMPORTER ACTP"/>
    <property type="match status" value="1"/>
</dbReference>
<dbReference type="GO" id="GO:0005886">
    <property type="term" value="C:plasma membrane"/>
    <property type="evidence" value="ECO:0007669"/>
    <property type="project" value="UniProtKB-SubCell"/>
</dbReference>
<dbReference type="STRING" id="418495.SAMN05216215_100292"/>
<dbReference type="Pfam" id="PF00474">
    <property type="entry name" value="SSF"/>
    <property type="match status" value="2"/>
</dbReference>
<keyword evidence="12" id="KW-1185">Reference proteome</keyword>
<evidence type="ECO:0000256" key="6">
    <source>
        <dbReference type="ARBA" id="ARBA00022847"/>
    </source>
</evidence>
<sequence length="580" mass="61023">MVSSSWSLLGIVLIVAATLGIGTWASRSARTTSDFSAARQLVREERNAVAISGEYLSAASFLGVAGLVLKDGVDALWYPIGFAAGYLALTLFVAAPMRRSGAYTLPDFAEARLGSLRLRTLCTALVVLIGWLYLVPQLQAAGMTLAAIVGVHYWVGVFTVAVIVLLTVATGALRAVTLVQGFQYWVKLFAITVPAFALFVVFVNAPPHQALDEPLPPVFPRDTTVHIDTDVRLRVSEPVWAAEDTSSIYLQPGEYPMPAGTDLRFPAGAAVPVVAAAESDNATWLRPHGDGVSGLLETYSVLIATFLGTMGLPHVLARFYTNPSGSGARRTTLFVLVLLGAFYLFPTIFGMLSRLYVPQLLVSGETDVAVLLLPQAMLDNWVGGLLAAITAAGAFAAFLSTSSGLVVSVAGVLSSRDALRGWTLDFRLAAALACLVPTLLALPADSHDIARSVGLAFAMAASTFCPVLVLGIWWRGLTAVGAASGMVAGGALVLIAVACTHFIEDEAGWFATLAGQPALVTVPIAFAVTGLVSVATRARVPAGVGRVMLRLHAPDRLGFFDGRLSAEPAEPAPTEGRHQR</sequence>
<keyword evidence="6" id="KW-0769">Symport</keyword>
<keyword evidence="4" id="KW-1003">Cell membrane</keyword>
<proteinExistence type="inferred from homology"/>
<dbReference type="Gene3D" id="1.20.1730.10">
    <property type="entry name" value="Sodium/glucose cotransporter"/>
    <property type="match status" value="1"/>
</dbReference>
<feature type="transmembrane region" description="Helical" evidence="10">
    <location>
        <begin position="47"/>
        <end position="69"/>
    </location>
</feature>
<evidence type="ECO:0000256" key="2">
    <source>
        <dbReference type="ARBA" id="ARBA00006434"/>
    </source>
</evidence>
<name>A0A1H2S386_9PSEU</name>
<evidence type="ECO:0000313" key="11">
    <source>
        <dbReference type="EMBL" id="SDW26097.1"/>
    </source>
</evidence>
<dbReference type="EMBL" id="FNOK01000002">
    <property type="protein sequence ID" value="SDW26097.1"/>
    <property type="molecule type" value="Genomic_DNA"/>
</dbReference>
<evidence type="ECO:0000256" key="7">
    <source>
        <dbReference type="ARBA" id="ARBA00022989"/>
    </source>
</evidence>
<dbReference type="RefSeq" id="WP_093260702.1">
    <property type="nucleotide sequence ID" value="NZ_FNOK01000002.1"/>
</dbReference>
<keyword evidence="8 10" id="KW-0472">Membrane</keyword>
<keyword evidence="5 10" id="KW-0812">Transmembrane</keyword>
<evidence type="ECO:0000313" key="12">
    <source>
        <dbReference type="Proteomes" id="UP000199529"/>
    </source>
</evidence>
<feature type="transmembrane region" description="Helical" evidence="10">
    <location>
        <begin position="185"/>
        <end position="205"/>
    </location>
</feature>
<keyword evidence="3" id="KW-0813">Transport</keyword>
<evidence type="ECO:0000256" key="1">
    <source>
        <dbReference type="ARBA" id="ARBA00004651"/>
    </source>
</evidence>
<evidence type="ECO:0000256" key="5">
    <source>
        <dbReference type="ARBA" id="ARBA00022692"/>
    </source>
</evidence>
<feature type="transmembrane region" description="Helical" evidence="10">
    <location>
        <begin position="6"/>
        <end position="26"/>
    </location>
</feature>
<dbReference type="PANTHER" id="PTHR48086">
    <property type="entry name" value="SODIUM/PROLINE SYMPORTER-RELATED"/>
    <property type="match status" value="1"/>
</dbReference>
<keyword evidence="7 10" id="KW-1133">Transmembrane helix</keyword>
<accession>A0A1H2S386</accession>
<feature type="transmembrane region" description="Helical" evidence="10">
    <location>
        <begin position="449"/>
        <end position="473"/>
    </location>
</feature>
<feature type="transmembrane region" description="Helical" evidence="10">
    <location>
        <begin position="154"/>
        <end position="173"/>
    </location>
</feature>
<organism evidence="11 12">
    <name type="scientific">Saccharopolyspora shandongensis</name>
    <dbReference type="NCBI Taxonomy" id="418495"/>
    <lineage>
        <taxon>Bacteria</taxon>
        <taxon>Bacillati</taxon>
        <taxon>Actinomycetota</taxon>
        <taxon>Actinomycetes</taxon>
        <taxon>Pseudonocardiales</taxon>
        <taxon>Pseudonocardiaceae</taxon>
        <taxon>Saccharopolyspora</taxon>
    </lineage>
</organism>
<feature type="transmembrane region" description="Helical" evidence="10">
    <location>
        <begin position="333"/>
        <end position="357"/>
    </location>
</feature>
<comment type="similarity">
    <text evidence="2 9">Belongs to the sodium:solute symporter (SSF) (TC 2.A.21) family.</text>
</comment>
<feature type="transmembrane region" description="Helical" evidence="10">
    <location>
        <begin position="299"/>
        <end position="321"/>
    </location>
</feature>
<feature type="transmembrane region" description="Helical" evidence="10">
    <location>
        <begin position="480"/>
        <end position="503"/>
    </location>
</feature>
<feature type="transmembrane region" description="Helical" evidence="10">
    <location>
        <begin position="75"/>
        <end position="95"/>
    </location>
</feature>
<feature type="transmembrane region" description="Helical" evidence="10">
    <location>
        <begin position="509"/>
        <end position="532"/>
    </location>
</feature>
<gene>
    <name evidence="11" type="ORF">SAMN05216215_100292</name>
</gene>
<evidence type="ECO:0000256" key="3">
    <source>
        <dbReference type="ARBA" id="ARBA00022448"/>
    </source>
</evidence>
<evidence type="ECO:0000256" key="9">
    <source>
        <dbReference type="RuleBase" id="RU362091"/>
    </source>
</evidence>